<dbReference type="GO" id="GO:0006998">
    <property type="term" value="P:nuclear envelope organization"/>
    <property type="evidence" value="ECO:0007669"/>
    <property type="project" value="InterPro"/>
</dbReference>
<dbReference type="PANTHER" id="PTHR28136">
    <property type="entry name" value="NUCLEUS EXPORT PROTEIN BRR6"/>
    <property type="match status" value="1"/>
</dbReference>
<keyword evidence="5" id="KW-1185">Reference proteome</keyword>
<dbReference type="GO" id="GO:0055088">
    <property type="term" value="P:lipid homeostasis"/>
    <property type="evidence" value="ECO:0007669"/>
    <property type="project" value="InterPro"/>
</dbReference>
<gene>
    <name evidence="4" type="ORF">NKR23_g11283</name>
</gene>
<organism evidence="4 5">
    <name type="scientific">Pleurostoma richardsiae</name>
    <dbReference type="NCBI Taxonomy" id="41990"/>
    <lineage>
        <taxon>Eukaryota</taxon>
        <taxon>Fungi</taxon>
        <taxon>Dikarya</taxon>
        <taxon>Ascomycota</taxon>
        <taxon>Pezizomycotina</taxon>
        <taxon>Sordariomycetes</taxon>
        <taxon>Sordariomycetidae</taxon>
        <taxon>Calosphaeriales</taxon>
        <taxon>Pleurostomataceae</taxon>
        <taxon>Pleurostoma</taxon>
    </lineage>
</organism>
<evidence type="ECO:0000259" key="3">
    <source>
        <dbReference type="SMART" id="SM01042"/>
    </source>
</evidence>
<dbReference type="EMBL" id="JANBVO010000058">
    <property type="protein sequence ID" value="KAJ9132332.1"/>
    <property type="molecule type" value="Genomic_DNA"/>
</dbReference>
<evidence type="ECO:0000256" key="1">
    <source>
        <dbReference type="SAM" id="MobiDB-lite"/>
    </source>
</evidence>
<evidence type="ECO:0000256" key="2">
    <source>
        <dbReference type="SAM" id="Phobius"/>
    </source>
</evidence>
<comment type="caution">
    <text evidence="4">The sequence shown here is derived from an EMBL/GenBank/DDBJ whole genome shotgun (WGS) entry which is preliminary data.</text>
</comment>
<dbReference type="Pfam" id="PF10104">
    <property type="entry name" value="Brr6_like_C_C"/>
    <property type="match status" value="1"/>
</dbReference>
<feature type="compositionally biased region" description="Polar residues" evidence="1">
    <location>
        <begin position="473"/>
        <end position="484"/>
    </location>
</feature>
<dbReference type="InterPro" id="IPR040202">
    <property type="entry name" value="Brl1/Brr6"/>
</dbReference>
<dbReference type="SMART" id="SM01042">
    <property type="entry name" value="Brr6_like_C_C"/>
    <property type="match status" value="1"/>
</dbReference>
<feature type="region of interest" description="Disordered" evidence="1">
    <location>
        <begin position="1"/>
        <end position="219"/>
    </location>
</feature>
<feature type="region of interest" description="Disordered" evidence="1">
    <location>
        <begin position="432"/>
        <end position="484"/>
    </location>
</feature>
<name>A0AA38RAK1_9PEZI</name>
<dbReference type="AlphaFoldDB" id="A0AA38RAK1"/>
<protein>
    <submittedName>
        <fullName evidence="4">Nuclear envelope protein</fullName>
    </submittedName>
</protein>
<keyword evidence="2" id="KW-1133">Transmembrane helix</keyword>
<accession>A0AA38RAK1</accession>
<feature type="compositionally biased region" description="Polar residues" evidence="1">
    <location>
        <begin position="25"/>
        <end position="39"/>
    </location>
</feature>
<dbReference type="Proteomes" id="UP001174694">
    <property type="component" value="Unassembled WGS sequence"/>
</dbReference>
<feature type="transmembrane region" description="Helical" evidence="2">
    <location>
        <begin position="251"/>
        <end position="272"/>
    </location>
</feature>
<feature type="compositionally biased region" description="Basic and acidic residues" evidence="1">
    <location>
        <begin position="161"/>
        <end position="171"/>
    </location>
</feature>
<dbReference type="InterPro" id="IPR018767">
    <property type="entry name" value="Brl1/Brr6_dom"/>
</dbReference>
<evidence type="ECO:0000313" key="5">
    <source>
        <dbReference type="Proteomes" id="UP001174694"/>
    </source>
</evidence>
<evidence type="ECO:0000313" key="4">
    <source>
        <dbReference type="EMBL" id="KAJ9132332.1"/>
    </source>
</evidence>
<keyword evidence="2" id="KW-0812">Transmembrane</keyword>
<proteinExistence type="predicted"/>
<feature type="transmembrane region" description="Helical" evidence="2">
    <location>
        <begin position="359"/>
        <end position="378"/>
    </location>
</feature>
<dbReference type="PANTHER" id="PTHR28136:SF1">
    <property type="entry name" value="NUCLEUS EXPORT PROTEIN BRL1"/>
    <property type="match status" value="1"/>
</dbReference>
<reference evidence="4" key="1">
    <citation type="submission" date="2022-07" db="EMBL/GenBank/DDBJ databases">
        <title>Fungi with potential for degradation of polypropylene.</title>
        <authorList>
            <person name="Gostincar C."/>
        </authorList>
    </citation>
    <scope>NUCLEOTIDE SEQUENCE</scope>
    <source>
        <strain evidence="4">EXF-13308</strain>
    </source>
</reference>
<keyword evidence="2" id="KW-0472">Membrane</keyword>
<feature type="domain" description="Brl1/Brr6" evidence="3">
    <location>
        <begin position="248"/>
        <end position="382"/>
    </location>
</feature>
<sequence length="484" mass="53971">MNRRTFESPMDWEYQSQGPVDMSSPFAQISRKSQMSSFDSPPKIGKQTNNAFTAPFSRAPPLKQQHPHPPHSSFFNPDIQRDYTGPSFRNPAFTTPQKRVDELAFSEVSGGESSPAMTDASELPADTPPGGERADDFARMTITQSNANRTLFGRKTPGRGELSRGKTDLHHRDKIRKRKRQLGDRDVGSVRSRLPYDSDDDLDSQYGNSRDVARVSNRGHHRKDLDTRGWFTGLLATIHDHPAAPMILSRWVQLTVNVFIVSMFMWAIWGFVSMMRADIASATEAARARLLAEMESCAHEYTKNRCAPKADRLPALNVICEEWEMCMNQDPTSVMKVQVSAKNVAEIINEFTGVISYKAWGFILSTVIVAVLANNLGFSRLRDSALPPAAKPSEQAFAQPRPDFAMLTSPQRDPNQAYIFAPIGQTPRHIKREFFPDDATDTDASPADVRAIMPPQTPSARRSPSKGERGRSPTKSGRSPSKGY</sequence>
<dbReference type="GO" id="GO:0031965">
    <property type="term" value="C:nuclear membrane"/>
    <property type="evidence" value="ECO:0007669"/>
    <property type="project" value="InterPro"/>
</dbReference>